<dbReference type="Pfam" id="PF06245">
    <property type="entry name" value="DUF1015"/>
    <property type="match status" value="1"/>
</dbReference>
<evidence type="ECO:0000256" key="1">
    <source>
        <dbReference type="SAM" id="MobiDB-lite"/>
    </source>
</evidence>
<protein>
    <recommendedName>
        <fullName evidence="4">DUF1015 domain-containing protein</fullName>
    </recommendedName>
</protein>
<dbReference type="OrthoDB" id="9781616at2"/>
<dbReference type="PANTHER" id="PTHR36454">
    <property type="entry name" value="LMO2823 PROTEIN"/>
    <property type="match status" value="1"/>
</dbReference>
<dbReference type="InterPro" id="IPR008323">
    <property type="entry name" value="UCP033563"/>
</dbReference>
<evidence type="ECO:0008006" key="4">
    <source>
        <dbReference type="Google" id="ProtNLM"/>
    </source>
</evidence>
<dbReference type="HOGENOM" id="CLU_031277_0_0_11"/>
<sequence>MRAEPLSCWRPTPERAADFASPPYDVFDRRQAASYVAAHPGCFLEIDRPETAFGPSQDMYAPEVYAKAAELMRLRTSDGTLVRDETACYYIYRLEQGGHSQTGIVCACSANEYLDGTIRRHESTRHEKERDRIEHIRTTGAQSGPIFLTYRDSYALDVLVRSACTGSPLYDFTDEGGVRQTVWRIARPDAVAAIQAAFATVPCAYIADGHHRAASAVAVSLERRRAHGRGQGRESQSVPRDARADGDDIGTGPTAGTDPGADEAMMAERPWDLFLSVLFPASQLCVLPYNRVVRDRGGLSVEGLVGRIEAAGFKAGPPQAAPIEPHTKGRMGLYADGSWRELTFAGKADGNAPEGGSGGPVASLDVSLLQERILGPILGIADPREDPRISFVGGIHGTGELERQAKDGGVAFTLFPTSVDELMAVGDAGLLMPPKSTWFEPKLRSGLFIRRI</sequence>
<dbReference type="Proteomes" id="UP000000333">
    <property type="component" value="Chromosome"/>
</dbReference>
<name>E1QZL5_OLSUV</name>
<dbReference type="eggNOG" id="COG4198">
    <property type="taxonomic scope" value="Bacteria"/>
</dbReference>
<dbReference type="PIRSF" id="PIRSF033563">
    <property type="entry name" value="UCP033563"/>
    <property type="match status" value="1"/>
</dbReference>
<dbReference type="AlphaFoldDB" id="E1QZL5"/>
<accession>E1QZL5</accession>
<feature type="compositionally biased region" description="Low complexity" evidence="1">
    <location>
        <begin position="250"/>
        <end position="259"/>
    </location>
</feature>
<dbReference type="EMBL" id="CP002106">
    <property type="protein sequence ID" value="ADK67829.1"/>
    <property type="molecule type" value="Genomic_DNA"/>
</dbReference>
<evidence type="ECO:0000313" key="2">
    <source>
        <dbReference type="EMBL" id="ADK67829.1"/>
    </source>
</evidence>
<dbReference type="KEGG" id="ols:Olsu_0715"/>
<dbReference type="STRING" id="633147.Olsu_0715"/>
<proteinExistence type="predicted"/>
<feature type="region of interest" description="Disordered" evidence="1">
    <location>
        <begin position="225"/>
        <end position="262"/>
    </location>
</feature>
<dbReference type="PANTHER" id="PTHR36454:SF1">
    <property type="entry name" value="DUF1015 DOMAIN-CONTAINING PROTEIN"/>
    <property type="match status" value="1"/>
</dbReference>
<evidence type="ECO:0000313" key="3">
    <source>
        <dbReference type="Proteomes" id="UP000000333"/>
    </source>
</evidence>
<keyword evidence="3" id="KW-1185">Reference proteome</keyword>
<organism evidence="2 3">
    <name type="scientific">Olsenella uli (strain ATCC 49627 / DSM 7084 / CCUG 31166 / CIP 109912 / JCM 12494 / LMG 11480 / NCIMB 702895 / VPI D76D-27C)</name>
    <name type="common">Lactobacillus uli</name>
    <dbReference type="NCBI Taxonomy" id="633147"/>
    <lineage>
        <taxon>Bacteria</taxon>
        <taxon>Bacillati</taxon>
        <taxon>Actinomycetota</taxon>
        <taxon>Coriobacteriia</taxon>
        <taxon>Coriobacteriales</taxon>
        <taxon>Atopobiaceae</taxon>
        <taxon>Olsenella</taxon>
    </lineage>
</organism>
<dbReference type="RefSeq" id="WP_013251581.1">
    <property type="nucleotide sequence ID" value="NC_014363.1"/>
</dbReference>
<dbReference type="GeneID" id="78512133"/>
<gene>
    <name evidence="2" type="ordered locus">Olsu_0715</name>
</gene>
<dbReference type="PATRIC" id="fig|633147.7.peg.833"/>
<reference evidence="2 3" key="1">
    <citation type="journal article" date="2010" name="Stand. Genomic Sci.">
        <title>Complete genome sequence of Olsenella uli type strain (VPI D76D-27C).</title>
        <authorList>
            <person name="Goker M."/>
            <person name="Held B."/>
            <person name="Lucas S."/>
            <person name="Nolan M."/>
            <person name="Yasawong M."/>
            <person name="Glavina Del Rio T."/>
            <person name="Tice H."/>
            <person name="Cheng J.F."/>
            <person name="Bruce D."/>
            <person name="Detter J.C."/>
            <person name="Tapia R."/>
            <person name="Han C."/>
            <person name="Goodwin L."/>
            <person name="Pitluck S."/>
            <person name="Liolios K."/>
            <person name="Ivanova N."/>
            <person name="Mavromatis K."/>
            <person name="Mikhailova N."/>
            <person name="Pati A."/>
            <person name="Chen A."/>
            <person name="Palaniappan K."/>
            <person name="Land M."/>
            <person name="Hauser L."/>
            <person name="Chang Y.J."/>
            <person name="Jeffries C.D."/>
            <person name="Rohde M."/>
            <person name="Sikorski J."/>
            <person name="Pukall R."/>
            <person name="Woyke T."/>
            <person name="Bristow J."/>
            <person name="Eisen J.A."/>
            <person name="Markowitz V."/>
            <person name="Hugenholtz P."/>
            <person name="Kyrpides N.C."/>
            <person name="Klenk H.P."/>
            <person name="Lapidus A."/>
        </authorList>
    </citation>
    <scope>NUCLEOTIDE SEQUENCE [LARGE SCALE GENOMIC DNA]</scope>
    <source>
        <strain evidence="3">ATCC 49627 / DSM 7084 / CIP 109912 / JCM 12494 / NCIMB 702895 / VPI D76D-27C</strain>
    </source>
</reference>